<feature type="region of interest" description="Disordered" evidence="1">
    <location>
        <begin position="83"/>
        <end position="129"/>
    </location>
</feature>
<dbReference type="Proteomes" id="UP000324091">
    <property type="component" value="Chromosome 3"/>
</dbReference>
<evidence type="ECO:0000313" key="3">
    <source>
        <dbReference type="Proteomes" id="UP000324091"/>
    </source>
</evidence>
<keyword evidence="3" id="KW-1185">Reference proteome</keyword>
<proteinExistence type="predicted"/>
<organism evidence="2 3">
    <name type="scientific">Takifugu flavidus</name>
    <name type="common">sansaifugu</name>
    <dbReference type="NCBI Taxonomy" id="433684"/>
    <lineage>
        <taxon>Eukaryota</taxon>
        <taxon>Metazoa</taxon>
        <taxon>Chordata</taxon>
        <taxon>Craniata</taxon>
        <taxon>Vertebrata</taxon>
        <taxon>Euteleostomi</taxon>
        <taxon>Actinopterygii</taxon>
        <taxon>Neopterygii</taxon>
        <taxon>Teleostei</taxon>
        <taxon>Neoteleostei</taxon>
        <taxon>Acanthomorphata</taxon>
        <taxon>Eupercaria</taxon>
        <taxon>Tetraodontiformes</taxon>
        <taxon>Tetradontoidea</taxon>
        <taxon>Tetraodontidae</taxon>
        <taxon>Takifugu</taxon>
    </lineage>
</organism>
<protein>
    <submittedName>
        <fullName evidence="2">Uncharacterized protein</fullName>
    </submittedName>
</protein>
<feature type="region of interest" description="Disordered" evidence="1">
    <location>
        <begin position="1"/>
        <end position="54"/>
    </location>
</feature>
<gene>
    <name evidence="2" type="ORF">D4764_03G0006080</name>
</gene>
<feature type="compositionally biased region" description="Basic and acidic residues" evidence="1">
    <location>
        <begin position="1"/>
        <end position="14"/>
    </location>
</feature>
<feature type="compositionally biased region" description="Gly residues" evidence="1">
    <location>
        <begin position="40"/>
        <end position="50"/>
    </location>
</feature>
<name>A0A5C6NCH8_9TELE</name>
<comment type="caution">
    <text evidence="2">The sequence shown here is derived from an EMBL/GenBank/DDBJ whole genome shotgun (WGS) entry which is preliminary data.</text>
</comment>
<dbReference type="EMBL" id="RHFK02000016">
    <property type="protein sequence ID" value="TWW63600.1"/>
    <property type="molecule type" value="Genomic_DNA"/>
</dbReference>
<reference evidence="2 3" key="1">
    <citation type="submission" date="2019-04" db="EMBL/GenBank/DDBJ databases">
        <title>Chromosome genome assembly for Takifugu flavidus.</title>
        <authorList>
            <person name="Xiao S."/>
        </authorList>
    </citation>
    <scope>NUCLEOTIDE SEQUENCE [LARGE SCALE GENOMIC DNA]</scope>
    <source>
        <strain evidence="2">HTHZ2018</strain>
        <tissue evidence="2">Muscle</tissue>
    </source>
</reference>
<evidence type="ECO:0000313" key="2">
    <source>
        <dbReference type="EMBL" id="TWW63600.1"/>
    </source>
</evidence>
<evidence type="ECO:0000256" key="1">
    <source>
        <dbReference type="SAM" id="MobiDB-lite"/>
    </source>
</evidence>
<sequence>MSERIYDGRRRCGDGKQTAVAERGQDGIDGGAVTSSLDPGSGGREVGGPAGSDWGVSIVQASSSGSVAAERVDGIELRLALTPAGPGTRRRRGNAVGRSFPSRRHRAANQTSRPGRPPKRCSGAGIQESPRLLHPGLPGLLSPNLLSHTGNFLLHVLFLLFC</sequence>
<dbReference type="AlphaFoldDB" id="A0A5C6NCH8"/>
<accession>A0A5C6NCH8</accession>